<feature type="region of interest" description="Disordered" evidence="5">
    <location>
        <begin position="434"/>
        <end position="457"/>
    </location>
</feature>
<dbReference type="CDD" id="cd15489">
    <property type="entry name" value="PHD_SF"/>
    <property type="match status" value="1"/>
</dbReference>
<dbReference type="STRING" id="348802.A0A0D2EA70"/>
<evidence type="ECO:0000313" key="9">
    <source>
        <dbReference type="EMBL" id="KIW51520.1"/>
    </source>
</evidence>
<dbReference type="PROSITE" id="PS51293">
    <property type="entry name" value="SANT"/>
    <property type="match status" value="1"/>
</dbReference>
<evidence type="ECO:0008006" key="11">
    <source>
        <dbReference type="Google" id="ProtNLM"/>
    </source>
</evidence>
<feature type="region of interest" description="Disordered" evidence="5">
    <location>
        <begin position="166"/>
        <end position="282"/>
    </location>
</feature>
<feature type="compositionally biased region" description="Basic and acidic residues" evidence="5">
    <location>
        <begin position="96"/>
        <end position="109"/>
    </location>
</feature>
<dbReference type="GO" id="GO:0008270">
    <property type="term" value="F:zinc ion binding"/>
    <property type="evidence" value="ECO:0007669"/>
    <property type="project" value="UniProtKB-KW"/>
</dbReference>
<proteinExistence type="predicted"/>
<feature type="region of interest" description="Disordered" evidence="5">
    <location>
        <begin position="1286"/>
        <end position="1326"/>
    </location>
</feature>
<protein>
    <recommendedName>
        <fullName evidence="11">PHD-type domain-containing protein</fullName>
    </recommendedName>
</protein>
<keyword evidence="2 4" id="KW-0863">Zinc-finger</keyword>
<evidence type="ECO:0000256" key="4">
    <source>
        <dbReference type="PROSITE-ProRule" id="PRU00723"/>
    </source>
</evidence>
<dbReference type="InterPro" id="IPR001965">
    <property type="entry name" value="Znf_PHD"/>
</dbReference>
<dbReference type="Proteomes" id="UP000054342">
    <property type="component" value="Unassembled WGS sequence"/>
</dbReference>
<feature type="compositionally biased region" description="Polar residues" evidence="5">
    <location>
        <begin position="439"/>
        <end position="457"/>
    </location>
</feature>
<feature type="compositionally biased region" description="Polar residues" evidence="5">
    <location>
        <begin position="744"/>
        <end position="756"/>
    </location>
</feature>
<dbReference type="InterPro" id="IPR017884">
    <property type="entry name" value="SANT_dom"/>
</dbReference>
<feature type="domain" description="PHD-type" evidence="6">
    <location>
        <begin position="364"/>
        <end position="416"/>
    </location>
</feature>
<dbReference type="RefSeq" id="XP_013312106.1">
    <property type="nucleotide sequence ID" value="XM_013456652.1"/>
</dbReference>
<dbReference type="InterPro" id="IPR001005">
    <property type="entry name" value="SANT/Myb"/>
</dbReference>
<reference evidence="9 10" key="1">
    <citation type="submission" date="2015-01" db="EMBL/GenBank/DDBJ databases">
        <title>The Genome Sequence of Exophiala xenobiotica CBS118157.</title>
        <authorList>
            <consortium name="The Broad Institute Genomics Platform"/>
            <person name="Cuomo C."/>
            <person name="de Hoog S."/>
            <person name="Gorbushina A."/>
            <person name="Stielow B."/>
            <person name="Teixiera M."/>
            <person name="Abouelleil A."/>
            <person name="Chapman S.B."/>
            <person name="Priest M."/>
            <person name="Young S.K."/>
            <person name="Wortman J."/>
            <person name="Nusbaum C."/>
            <person name="Birren B."/>
        </authorList>
    </citation>
    <scope>NUCLEOTIDE SEQUENCE [LARGE SCALE GENOMIC DNA]</scope>
    <source>
        <strain evidence="9 10">CBS 118157</strain>
    </source>
</reference>
<dbReference type="InterPro" id="IPR011011">
    <property type="entry name" value="Znf_FYVE_PHD"/>
</dbReference>
<dbReference type="InterPro" id="IPR013083">
    <property type="entry name" value="Znf_RING/FYVE/PHD"/>
</dbReference>
<feature type="compositionally biased region" description="Polar residues" evidence="5">
    <location>
        <begin position="221"/>
        <end position="234"/>
    </location>
</feature>
<organism evidence="9 10">
    <name type="scientific">Exophiala xenobiotica</name>
    <dbReference type="NCBI Taxonomy" id="348802"/>
    <lineage>
        <taxon>Eukaryota</taxon>
        <taxon>Fungi</taxon>
        <taxon>Dikarya</taxon>
        <taxon>Ascomycota</taxon>
        <taxon>Pezizomycotina</taxon>
        <taxon>Eurotiomycetes</taxon>
        <taxon>Chaetothyriomycetidae</taxon>
        <taxon>Chaetothyriales</taxon>
        <taxon>Herpotrichiellaceae</taxon>
        <taxon>Exophiala</taxon>
    </lineage>
</organism>
<evidence type="ECO:0000256" key="3">
    <source>
        <dbReference type="ARBA" id="ARBA00022833"/>
    </source>
</evidence>
<name>A0A0D2EA70_9EURO</name>
<feature type="compositionally biased region" description="Basic and acidic residues" evidence="5">
    <location>
        <begin position="118"/>
        <end position="127"/>
    </location>
</feature>
<feature type="compositionally biased region" description="Acidic residues" evidence="5">
    <location>
        <begin position="1310"/>
        <end position="1325"/>
    </location>
</feature>
<dbReference type="PROSITE" id="PS50016">
    <property type="entry name" value="ZF_PHD_2"/>
    <property type="match status" value="1"/>
</dbReference>
<dbReference type="EMBL" id="KN847322">
    <property type="protein sequence ID" value="KIW51520.1"/>
    <property type="molecule type" value="Genomic_DNA"/>
</dbReference>
<evidence type="ECO:0000313" key="10">
    <source>
        <dbReference type="Proteomes" id="UP000054342"/>
    </source>
</evidence>
<dbReference type="SMART" id="SM00717">
    <property type="entry name" value="SANT"/>
    <property type="match status" value="1"/>
</dbReference>
<feature type="region of interest" description="Disordered" evidence="5">
    <location>
        <begin position="1217"/>
        <end position="1238"/>
    </location>
</feature>
<dbReference type="SMART" id="SM00249">
    <property type="entry name" value="PHD"/>
    <property type="match status" value="1"/>
</dbReference>
<dbReference type="InterPro" id="IPR009057">
    <property type="entry name" value="Homeodomain-like_sf"/>
</dbReference>
<dbReference type="SMART" id="SM00356">
    <property type="entry name" value="ZnF_C3H1"/>
    <property type="match status" value="3"/>
</dbReference>
<feature type="zinc finger region" description="C3H1-type" evidence="4">
    <location>
        <begin position="588"/>
        <end position="617"/>
    </location>
</feature>
<feature type="compositionally biased region" description="Basic residues" evidence="5">
    <location>
        <begin position="762"/>
        <end position="773"/>
    </location>
</feature>
<feature type="region of interest" description="Disordered" evidence="5">
    <location>
        <begin position="729"/>
        <end position="773"/>
    </location>
</feature>
<evidence type="ECO:0000256" key="5">
    <source>
        <dbReference type="SAM" id="MobiDB-lite"/>
    </source>
</evidence>
<evidence type="ECO:0000259" key="6">
    <source>
        <dbReference type="PROSITE" id="PS50016"/>
    </source>
</evidence>
<dbReference type="PROSITE" id="PS50103">
    <property type="entry name" value="ZF_C3H1"/>
    <property type="match status" value="2"/>
</dbReference>
<dbReference type="Gene3D" id="1.10.10.60">
    <property type="entry name" value="Homeodomain-like"/>
    <property type="match status" value="1"/>
</dbReference>
<evidence type="ECO:0000259" key="7">
    <source>
        <dbReference type="PROSITE" id="PS50103"/>
    </source>
</evidence>
<feature type="region of interest" description="Disordered" evidence="5">
    <location>
        <begin position="671"/>
        <end position="697"/>
    </location>
</feature>
<feature type="zinc finger region" description="C3H1-type" evidence="4">
    <location>
        <begin position="549"/>
        <end position="577"/>
    </location>
</feature>
<feature type="domain" description="SANT" evidence="8">
    <location>
        <begin position="1022"/>
        <end position="1070"/>
    </location>
</feature>
<feature type="compositionally biased region" description="Polar residues" evidence="5">
    <location>
        <begin position="970"/>
        <end position="979"/>
    </location>
</feature>
<feature type="compositionally biased region" description="Polar residues" evidence="5">
    <location>
        <begin position="169"/>
        <end position="192"/>
    </location>
</feature>
<feature type="region of interest" description="Disordered" evidence="5">
    <location>
        <begin position="1069"/>
        <end position="1130"/>
    </location>
</feature>
<dbReference type="InterPro" id="IPR000571">
    <property type="entry name" value="Znf_CCCH"/>
</dbReference>
<dbReference type="CDD" id="cd00167">
    <property type="entry name" value="SANT"/>
    <property type="match status" value="1"/>
</dbReference>
<feature type="compositionally biased region" description="Low complexity" evidence="5">
    <location>
        <begin position="1083"/>
        <end position="1093"/>
    </location>
</feature>
<feature type="region of interest" description="Disordered" evidence="5">
    <location>
        <begin position="1"/>
        <end position="138"/>
    </location>
</feature>
<dbReference type="InterPro" id="IPR019787">
    <property type="entry name" value="Znf_PHD-finger"/>
</dbReference>
<feature type="domain" description="C3H1-type" evidence="7">
    <location>
        <begin position="549"/>
        <end position="577"/>
    </location>
</feature>
<sequence>MDDQNTVLVGRSNTTIKDGSSTSSVGWNSTLHPKPGKAGLAATFDVPPPTAPRSMRRDISPPPLRRSDTYRPSEPQERRGQFDSYRPVPSRHSGHIHPENRYPVYDRYRPYTTQDDGNVDHQREPKYPSRGYDIGAPETRVGGPRRYLWWSKDSREDNRKSVIVGQKRVQPSTSDLGTYSDKTGGSMSQSASIPRRQETEKQVAPNLNNTLQPISCAGLATKNNSPMGQQNVSEGDSEVDMEVDDGHSGDFQNSLKACAPGLASSDDSPTRDSSALPLSHASTPRIIIPQLPESPPYSPPLSIHYDSDDHRQYGRSAAVDKETMIEALDKGTWVKTSHGFAGLWLPHSSNAETASTSSTTSRTKNLCKSCRTPGSQLTPLVPCSSCRRGFHNRCGNPKPTESERLEDFVCGRCLKKEREAASNNYSEAPKIISDAPTIEDNSPPANATQPSTNRTATTIKWAGPEKSDSGMTRNMTGRPNMLHAQQQAQSSPGSAAQAANVVPDAAIQGTRYKHITCPKWQSDGCFLAEAHCEFAHNDTGRSAPFGSQRAKDFTCPRWLSGICLKTETDCQYAHANTGLYVGADHKASKKHITCYYWYTAGRCRLADEVCLYAHEDTGIVAWQPTKEAQAKPGEPCLKSYTCPRWEAREHCKWVGKTCPYAHWPGGKSCLTMDEPPESRQSAETPPPQASIPPWAKSARRSPVALRATIAFPDRVSQISTEEIDQPFSLSSESFVGQRQKLPSEPSNLNVNAQSAAADSPIKHKAKRSNVDPRKRKIASTMSSRVPIPTLTLPAAMSPTMSQTIPAGKKSCEICQKTIFNTSRCVECSDGTTGSNEAAPSAEVSVSMTQTNISSFVEDGVPEEVIEDDIHISLRRPPNDALLREALVANRLKRSAPEDNLFVSKKPKLSLSALEQVKDAAAGACVSGPAGATGERRQSLEELTRQAMIEKEKSTDTQQAGPQLELVEQTQTETDAVQETSHLHPSGPPSLTTPGQNKGVDPSQDESARTTGRSHINPEPPYSKFSKNEHEVFSVAYAQYPGNFEKIAEFFPRRTMQDCFKHYRITRHRDNAPTDIHNPGTAPSVDSQLSSEQSSVDDRTSVLHTQTGRAMAGPNVVRPESQHLSEQSVPVTAGGDSRILLTTFSPNASQNVLLPNGLLKRCCNCSKGHKRCFHDMTGNLDAEKCSRFLREHNNQYPGRNKVARREWNEIVRVARTALSDEPESQSADTPFNQDDHVEDGASVNGEVMDVDELVSQSADTPVNQDEDRECGSSTNVEVMDIDELVSQSADTPVNQDEDRECGSSTNVEVVDLNELEDEEGDSEDDIPLLQVRRQSYRRQQSGTPQHSATSRAEYGDVRQISGLTAVNDMQETGISDPWRASTSSRPLFEKSISVEGASNGLLSPFQPPIAGPGLQRPWSKADKAKAIRKLQARGVVFESDSDEEMDDDPVYELPSRRIDPLWQPQQSMDLLEIDRWRAQKFERRSYASSEVRPYKKQIVGNLLKYQCRDRRRRFGNPHQEISRHVPDVEVRAWVQRNLQEGQLEVPELVEEEKMMTFRQFIGIPETPVIVQGRNKDELAFMEGKGGQEKTRYGTGIAALRSRRKKEEDKFPFVYYR</sequence>
<dbReference type="Pfam" id="PF00249">
    <property type="entry name" value="Myb_DNA-binding"/>
    <property type="match status" value="1"/>
</dbReference>
<dbReference type="SUPFAM" id="SSF57903">
    <property type="entry name" value="FYVE/PHD zinc finger"/>
    <property type="match status" value="1"/>
</dbReference>
<keyword evidence="1 4" id="KW-0479">Metal-binding</keyword>
<accession>A0A0D2EA70</accession>
<feature type="region of interest" description="Disordered" evidence="5">
    <location>
        <begin position="970"/>
        <end position="1024"/>
    </location>
</feature>
<evidence type="ECO:0000259" key="8">
    <source>
        <dbReference type="PROSITE" id="PS51293"/>
    </source>
</evidence>
<keyword evidence="3 4" id="KW-0862">Zinc</keyword>
<evidence type="ECO:0000256" key="1">
    <source>
        <dbReference type="ARBA" id="ARBA00022723"/>
    </source>
</evidence>
<feature type="compositionally biased region" description="Basic and acidic residues" evidence="5">
    <location>
        <begin position="55"/>
        <end position="81"/>
    </location>
</feature>
<dbReference type="OrthoDB" id="4119286at2759"/>
<dbReference type="Gene3D" id="3.30.40.10">
    <property type="entry name" value="Zinc/RING finger domain, C3HC4 (zinc finger)"/>
    <property type="match status" value="1"/>
</dbReference>
<dbReference type="Gene3D" id="3.30.1370.210">
    <property type="match status" value="1"/>
</dbReference>
<feature type="compositionally biased region" description="Polar residues" evidence="5">
    <location>
        <begin position="1"/>
        <end position="31"/>
    </location>
</feature>
<dbReference type="GeneID" id="25332141"/>
<feature type="domain" description="C3H1-type" evidence="7">
    <location>
        <begin position="588"/>
        <end position="617"/>
    </location>
</feature>
<gene>
    <name evidence="9" type="ORF">PV05_10233</name>
</gene>
<dbReference type="SUPFAM" id="SSF46689">
    <property type="entry name" value="Homeodomain-like"/>
    <property type="match status" value="1"/>
</dbReference>
<keyword evidence="10" id="KW-1185">Reference proteome</keyword>
<evidence type="ECO:0000256" key="2">
    <source>
        <dbReference type="ARBA" id="ARBA00022771"/>
    </source>
</evidence>